<feature type="compositionally biased region" description="Low complexity" evidence="3">
    <location>
        <begin position="274"/>
        <end position="284"/>
    </location>
</feature>
<dbReference type="Pfam" id="PF03152">
    <property type="entry name" value="UFD1_N1"/>
    <property type="match status" value="1"/>
</dbReference>
<feature type="domain" description="Ubiquitin fusion degradation protein UFD1 N-terminal subdomain 2" evidence="5">
    <location>
        <begin position="105"/>
        <end position="180"/>
    </location>
</feature>
<feature type="region of interest" description="Disordered" evidence="3">
    <location>
        <begin position="252"/>
        <end position="321"/>
    </location>
</feature>
<dbReference type="OrthoDB" id="422728at2759"/>
<dbReference type="InterPro" id="IPR042299">
    <property type="entry name" value="Ufd1-like_Nn"/>
</dbReference>
<proteinExistence type="inferred from homology"/>
<protein>
    <recommendedName>
        <fullName evidence="8">Ubiquitin fusion degradation protein</fullName>
    </recommendedName>
</protein>
<dbReference type="InParanoid" id="F0Y6V8"/>
<evidence type="ECO:0000313" key="7">
    <source>
        <dbReference type="Proteomes" id="UP000002729"/>
    </source>
</evidence>
<sequence length="321" mass="34852">MLFGGRRNEVFDEQYHCFSGAFADKPNLEEGDKVLLPSSAFEQLARLQIEYPMLFELRSAKGRTHCGVLEFTAPEGNCYVPFWMMQNLMLEEGGVLSVKNVSLPKATFVKFKPQSTDFLDISNPRAVLEKQFRTFSCLTVGDQICLPYNDKRFYLEVQEVKPREAACIIECDCEVDFDAPVGYTEPDYASRSRATSEASSMPDLPAPLKALSAAKEAEAKAKAEGNFKSFAGAGSRLDGKDLKSAQAALLEKMPQQPPASESSKAWQSRGMSCAGDAAAKRAAGAAGGGAAPPKPVFRKPNTSKWAKTNKAAFSGSGNSLK</sequence>
<dbReference type="GeneID" id="20222914"/>
<gene>
    <name evidence="6" type="ORF">AURANDRAFT_60034</name>
</gene>
<feature type="domain" description="Ubiquitin fusion degradation protein UFD1 N-terminal subdomain 1" evidence="4">
    <location>
        <begin position="11"/>
        <end position="104"/>
    </location>
</feature>
<evidence type="ECO:0008006" key="8">
    <source>
        <dbReference type="Google" id="ProtNLM"/>
    </source>
</evidence>
<dbReference type="InterPro" id="IPR055418">
    <property type="entry name" value="UFD1_N2"/>
</dbReference>
<evidence type="ECO:0000256" key="3">
    <source>
        <dbReference type="SAM" id="MobiDB-lite"/>
    </source>
</evidence>
<feature type="compositionally biased region" description="Polar residues" evidence="3">
    <location>
        <begin position="258"/>
        <end position="270"/>
    </location>
</feature>
<keyword evidence="2" id="KW-0833">Ubl conjugation pathway</keyword>
<name>F0Y6V8_AURAN</name>
<dbReference type="RefSeq" id="XP_009036044.1">
    <property type="nucleotide sequence ID" value="XM_009037796.1"/>
</dbReference>
<dbReference type="KEGG" id="aaf:AURANDRAFT_60034"/>
<dbReference type="InterPro" id="IPR055417">
    <property type="entry name" value="UFD1_N1"/>
</dbReference>
<evidence type="ECO:0000259" key="5">
    <source>
        <dbReference type="Pfam" id="PF24842"/>
    </source>
</evidence>
<dbReference type="AlphaFoldDB" id="F0Y6V8"/>
<comment type="similarity">
    <text evidence="1">Belongs to the UFD1 family.</text>
</comment>
<evidence type="ECO:0000313" key="6">
    <source>
        <dbReference type="EMBL" id="EGB08910.1"/>
    </source>
</evidence>
<dbReference type="Proteomes" id="UP000002729">
    <property type="component" value="Unassembled WGS sequence"/>
</dbReference>
<keyword evidence="7" id="KW-1185">Reference proteome</keyword>
<accession>F0Y6V8</accession>
<dbReference type="Gene3D" id="2.40.40.50">
    <property type="entry name" value="Ubiquitin fusion degradation protein UFD1, N-terminal domain"/>
    <property type="match status" value="1"/>
</dbReference>
<dbReference type="GO" id="GO:0034098">
    <property type="term" value="C:VCP-NPL4-UFD1 AAA ATPase complex"/>
    <property type="evidence" value="ECO:0007669"/>
    <property type="project" value="TreeGrafter"/>
</dbReference>
<evidence type="ECO:0000259" key="4">
    <source>
        <dbReference type="Pfam" id="PF03152"/>
    </source>
</evidence>
<evidence type="ECO:0000256" key="2">
    <source>
        <dbReference type="ARBA" id="ARBA00022786"/>
    </source>
</evidence>
<reference evidence="6 7" key="1">
    <citation type="journal article" date="2011" name="Proc. Natl. Acad. Sci. U.S.A.">
        <title>Niche of harmful alga Aureococcus anophagefferens revealed through ecogenomics.</title>
        <authorList>
            <person name="Gobler C.J."/>
            <person name="Berry D.L."/>
            <person name="Dyhrman S.T."/>
            <person name="Wilhelm S.W."/>
            <person name="Salamov A."/>
            <person name="Lobanov A.V."/>
            <person name="Zhang Y."/>
            <person name="Collier J.L."/>
            <person name="Wurch L.L."/>
            <person name="Kustka A.B."/>
            <person name="Dill B.D."/>
            <person name="Shah M."/>
            <person name="VerBerkmoes N.C."/>
            <person name="Kuo A."/>
            <person name="Terry A."/>
            <person name="Pangilinan J."/>
            <person name="Lindquist E.A."/>
            <person name="Lucas S."/>
            <person name="Paulsen I.T."/>
            <person name="Hattenrath-Lehmann T.K."/>
            <person name="Talmage S.C."/>
            <person name="Walker E.A."/>
            <person name="Koch F."/>
            <person name="Burson A.M."/>
            <person name="Marcoval M.A."/>
            <person name="Tang Y.Z."/>
            <person name="Lecleir G.R."/>
            <person name="Coyne K.J."/>
            <person name="Berg G.M."/>
            <person name="Bertrand E.M."/>
            <person name="Saito M.A."/>
            <person name="Gladyshev V.N."/>
            <person name="Grigoriev I.V."/>
        </authorList>
    </citation>
    <scope>NUCLEOTIDE SEQUENCE [LARGE SCALE GENOMIC DNA]</scope>
    <source>
        <strain evidence="7">CCMP 1984</strain>
    </source>
</reference>
<dbReference type="FunCoup" id="F0Y6V8">
    <property type="interactions" value="474"/>
</dbReference>
<dbReference type="EMBL" id="GL833126">
    <property type="protein sequence ID" value="EGB08910.1"/>
    <property type="molecule type" value="Genomic_DNA"/>
</dbReference>
<dbReference type="PANTHER" id="PTHR12555">
    <property type="entry name" value="UBIQUITIN FUSION DEGRADATON PROTEIN 1"/>
    <property type="match status" value="1"/>
</dbReference>
<organism evidence="7">
    <name type="scientific">Aureococcus anophagefferens</name>
    <name type="common">Harmful bloom alga</name>
    <dbReference type="NCBI Taxonomy" id="44056"/>
    <lineage>
        <taxon>Eukaryota</taxon>
        <taxon>Sar</taxon>
        <taxon>Stramenopiles</taxon>
        <taxon>Ochrophyta</taxon>
        <taxon>Pelagophyceae</taxon>
        <taxon>Pelagomonadales</taxon>
        <taxon>Pelagomonadaceae</taxon>
        <taxon>Aureococcus</taxon>
    </lineage>
</organism>
<dbReference type="InterPro" id="IPR004854">
    <property type="entry name" value="Ufd1-like"/>
</dbReference>
<dbReference type="PANTHER" id="PTHR12555:SF13">
    <property type="entry name" value="UBIQUITIN RECOGNITION FACTOR IN ER-ASSOCIATED DEGRADATION PROTEIN 1"/>
    <property type="match status" value="1"/>
</dbReference>
<dbReference type="GO" id="GO:0031593">
    <property type="term" value="F:polyubiquitin modification-dependent protein binding"/>
    <property type="evidence" value="ECO:0007669"/>
    <property type="project" value="TreeGrafter"/>
</dbReference>
<dbReference type="Pfam" id="PF24842">
    <property type="entry name" value="UFD1_N2"/>
    <property type="match status" value="1"/>
</dbReference>
<dbReference type="GO" id="GO:0036503">
    <property type="term" value="P:ERAD pathway"/>
    <property type="evidence" value="ECO:0007669"/>
    <property type="project" value="TreeGrafter"/>
</dbReference>
<dbReference type="OMA" id="YKEHSEQ"/>
<dbReference type="eggNOG" id="KOG1816">
    <property type="taxonomic scope" value="Eukaryota"/>
</dbReference>
<dbReference type="GO" id="GO:0006511">
    <property type="term" value="P:ubiquitin-dependent protein catabolic process"/>
    <property type="evidence" value="ECO:0007669"/>
    <property type="project" value="InterPro"/>
</dbReference>
<evidence type="ECO:0000256" key="1">
    <source>
        <dbReference type="ARBA" id="ARBA00006043"/>
    </source>
</evidence>
<dbReference type="Gene3D" id="3.10.330.10">
    <property type="match status" value="1"/>
</dbReference>